<evidence type="ECO:0000256" key="3">
    <source>
        <dbReference type="SAM" id="SignalP"/>
    </source>
</evidence>
<keyword evidence="2" id="KW-0812">Transmembrane</keyword>
<dbReference type="Proteomes" id="UP000319004">
    <property type="component" value="Chromosome"/>
</dbReference>
<feature type="transmembrane region" description="Helical" evidence="2">
    <location>
        <begin position="1266"/>
        <end position="1288"/>
    </location>
</feature>
<feature type="region of interest" description="Disordered" evidence="1">
    <location>
        <begin position="54"/>
        <end position="77"/>
    </location>
</feature>
<feature type="compositionally biased region" description="Basic and acidic residues" evidence="1">
    <location>
        <begin position="123"/>
        <end position="138"/>
    </location>
</feature>
<gene>
    <name evidence="4" type="ORF">Enr13x_21080</name>
</gene>
<sequence precursor="true">MTMYRHLLSCCLFLCLATFAFKSQAQTLQFDPFGANPFNSADVIVEYEAAMAGAAETSEQPETAAATSDDAEQKAADKRKAERLAAIKKLVFDRRPSAILKLWSAPEQDETEQDETEADAEVEEKKVEEKKVEQKQPTEEQPAESEETLTEEEKAQKAKEQAEKLAKEKEEQERKEKERIEKEQFAETTKTLTESVTRGDWDQFAQTLKNRERLSGDEAVAAYDRLLDQLAARATMNFDEVVGLSADMKSFMKSILGNRKNNPAIEYAEQNIIHVQDIVEIIASAPAEIREGADEKASDEKQADRKSEKPENASGAEPKDDAPAGLKAEQLRKLAGLVRMCIAAGSPVEEFIDAMKEASGELLPKQNIAMLLSFSSCDDETADFLPSPKDAIAAANIDALNLLAKHYLALYKDDPQESLRVKAWENTLAALEIADDDPKKKAARTEALTRAVMLAPKLADDLGQQWLRESFTKHAERGQELVAKLGTSTAQRLAQIPQDANTRGENLKLQSAAVQAFLDTDAEIDRQWTEILNLLASNWLKEAGVTQQHSASSRYGSSMRRDRYGNLYYVEESAGVDQAQQMALRRINPVKVETILDTAPTGDWFDTIDPGLQSNYTTMMCRLWLKVNEPEKAFPYIETLAKTNPGTARELAEEFLRVWTKDHNPNQERQRTNYYMFIYGYEQKADKIPLTRSKQERNLAELSSWIERLSALPLDEDLDENLLVGAFMTCHSVAEVYDVQDIEKVFGAWGSIEAGTMARLIDQMRKNLAGIWRDPNVQRDNKTNRKKKDIQAEVVRGYDVAESVLDRALKQHPGNWQLLLSKACILHDENDFIQEVDPSSDFSKRRQAAFDVFAEAANAYVDVAPELPEREQSNEAFDRWFYASLGATDLGGVSENNRPDGRQIQRIKATLDSFEGDVGKEHREKLANSLFTRMSAVSPACKFRYLEAGFQLVDENDPKAVEARKVYDYYKDLVTELELVSRIDGDARVGHTEPFGVYVDLRHTKELERESGGFSKYLQNQKSGSYYSYNYGRPTENYRDKFEDASIASLEDQFEILSVTFNHPETKSRDAGNGWRVTPYAYLLLKARGPEVDRLPALKIDLDFLDTSGYVALPIESSPIPIDADESVPSKTGGKLEMVQLLDERQSAEGKLIVETRVTGRGLVPAIDQIVQTTVPGFELVDVEDSDVSVIEFDKESVEPIVLSERTWTLKYAAADPAAPAPDQFTFPNPVAEINEVTYQRYVDADLEDVESTVSLIQDYGSNKRAWTIIGLCVAAGLILLASLIVAIRSSRGRPAEVAATNEQAVTPFGLLTQLRNAEQHDAISEDRRSQLASDISAIESHYFAGSNGKAAPDLTTIAHRWASIL</sequence>
<evidence type="ECO:0000256" key="2">
    <source>
        <dbReference type="SAM" id="Phobius"/>
    </source>
</evidence>
<accession>A0A518HN48</accession>
<feature type="compositionally biased region" description="Acidic residues" evidence="1">
    <location>
        <begin position="141"/>
        <end position="150"/>
    </location>
</feature>
<dbReference type="KEGG" id="snep:Enr13x_21080"/>
<feature type="compositionally biased region" description="Acidic residues" evidence="1">
    <location>
        <begin position="107"/>
        <end position="122"/>
    </location>
</feature>
<evidence type="ECO:0000256" key="1">
    <source>
        <dbReference type="SAM" id="MobiDB-lite"/>
    </source>
</evidence>
<dbReference type="EMBL" id="CP037423">
    <property type="protein sequence ID" value="QDV42263.1"/>
    <property type="molecule type" value="Genomic_DNA"/>
</dbReference>
<feature type="region of interest" description="Disordered" evidence="1">
    <location>
        <begin position="290"/>
        <end position="325"/>
    </location>
</feature>
<protein>
    <submittedName>
        <fullName evidence="4">Uncharacterized protein</fullName>
    </submittedName>
</protein>
<feature type="compositionally biased region" description="Basic and acidic residues" evidence="1">
    <location>
        <begin position="290"/>
        <end position="322"/>
    </location>
</feature>
<feature type="signal peptide" evidence="3">
    <location>
        <begin position="1"/>
        <end position="25"/>
    </location>
</feature>
<name>A0A518HN48_9BACT</name>
<organism evidence="4 5">
    <name type="scientific">Stieleria neptunia</name>
    <dbReference type="NCBI Taxonomy" id="2527979"/>
    <lineage>
        <taxon>Bacteria</taxon>
        <taxon>Pseudomonadati</taxon>
        <taxon>Planctomycetota</taxon>
        <taxon>Planctomycetia</taxon>
        <taxon>Pirellulales</taxon>
        <taxon>Pirellulaceae</taxon>
        <taxon>Stieleria</taxon>
    </lineage>
</organism>
<proteinExistence type="predicted"/>
<reference evidence="4 5" key="1">
    <citation type="submission" date="2019-03" db="EMBL/GenBank/DDBJ databases">
        <title>Deep-cultivation of Planctomycetes and their phenomic and genomic characterization uncovers novel biology.</title>
        <authorList>
            <person name="Wiegand S."/>
            <person name="Jogler M."/>
            <person name="Boedeker C."/>
            <person name="Pinto D."/>
            <person name="Vollmers J."/>
            <person name="Rivas-Marin E."/>
            <person name="Kohn T."/>
            <person name="Peeters S.H."/>
            <person name="Heuer A."/>
            <person name="Rast P."/>
            <person name="Oberbeckmann S."/>
            <person name="Bunk B."/>
            <person name="Jeske O."/>
            <person name="Meyerdierks A."/>
            <person name="Storesund J.E."/>
            <person name="Kallscheuer N."/>
            <person name="Luecker S."/>
            <person name="Lage O.M."/>
            <person name="Pohl T."/>
            <person name="Merkel B.J."/>
            <person name="Hornburger P."/>
            <person name="Mueller R.-W."/>
            <person name="Bruemmer F."/>
            <person name="Labrenz M."/>
            <person name="Spormann A.M."/>
            <person name="Op den Camp H."/>
            <person name="Overmann J."/>
            <person name="Amann R."/>
            <person name="Jetten M.S.M."/>
            <person name="Mascher T."/>
            <person name="Medema M.H."/>
            <person name="Devos D.P."/>
            <person name="Kaster A.-K."/>
            <person name="Ovreas L."/>
            <person name="Rohde M."/>
            <person name="Galperin M.Y."/>
            <person name="Jogler C."/>
        </authorList>
    </citation>
    <scope>NUCLEOTIDE SEQUENCE [LARGE SCALE GENOMIC DNA]</scope>
    <source>
        <strain evidence="4 5">Enr13</strain>
    </source>
</reference>
<evidence type="ECO:0000313" key="4">
    <source>
        <dbReference type="EMBL" id="QDV42263.1"/>
    </source>
</evidence>
<feature type="compositionally biased region" description="Basic and acidic residues" evidence="1">
    <location>
        <begin position="151"/>
        <end position="181"/>
    </location>
</feature>
<feature type="region of interest" description="Disordered" evidence="1">
    <location>
        <begin position="103"/>
        <end position="181"/>
    </location>
</feature>
<keyword evidence="2" id="KW-0472">Membrane</keyword>
<evidence type="ECO:0000313" key="5">
    <source>
        <dbReference type="Proteomes" id="UP000319004"/>
    </source>
</evidence>
<keyword evidence="3" id="KW-0732">Signal</keyword>
<feature type="chain" id="PRO_5022146061" evidence="3">
    <location>
        <begin position="26"/>
        <end position="1366"/>
    </location>
</feature>
<keyword evidence="5" id="KW-1185">Reference proteome</keyword>
<keyword evidence="2" id="KW-1133">Transmembrane helix</keyword>